<keyword evidence="2" id="KW-1185">Reference proteome</keyword>
<organism evidence="1 2">
    <name type="scientific">Dyadobacter psychrotolerans</name>
    <dbReference type="NCBI Taxonomy" id="2541721"/>
    <lineage>
        <taxon>Bacteria</taxon>
        <taxon>Pseudomonadati</taxon>
        <taxon>Bacteroidota</taxon>
        <taxon>Cytophagia</taxon>
        <taxon>Cytophagales</taxon>
        <taxon>Spirosomataceae</taxon>
        <taxon>Dyadobacter</taxon>
    </lineage>
</organism>
<dbReference type="InterPro" id="IPR016024">
    <property type="entry name" value="ARM-type_fold"/>
</dbReference>
<name>A0A4R5DLW4_9BACT</name>
<dbReference type="RefSeq" id="WP_131959021.1">
    <property type="nucleotide sequence ID" value="NZ_SMFL01000005.1"/>
</dbReference>
<dbReference type="OrthoDB" id="9797162at2"/>
<evidence type="ECO:0000313" key="2">
    <source>
        <dbReference type="Proteomes" id="UP000294850"/>
    </source>
</evidence>
<protein>
    <submittedName>
        <fullName evidence="1">DNA alkylation repair protein</fullName>
    </submittedName>
</protein>
<dbReference type="EMBL" id="SMFL01000005">
    <property type="protein sequence ID" value="TDE14437.1"/>
    <property type="molecule type" value="Genomic_DNA"/>
</dbReference>
<dbReference type="SUPFAM" id="SSF48371">
    <property type="entry name" value="ARM repeat"/>
    <property type="match status" value="1"/>
</dbReference>
<dbReference type="Proteomes" id="UP000294850">
    <property type="component" value="Unassembled WGS sequence"/>
</dbReference>
<dbReference type="Gene3D" id="1.25.40.290">
    <property type="entry name" value="ARM repeat domains"/>
    <property type="match status" value="1"/>
</dbReference>
<sequence length="367" mass="42368">MSLIKDIYSPSFYDRFANTMAVVIPSFDKKNFIEKIFTDEFKTLEWKERMKHTTRVFYTFLPENYPQAINIIEKIIDQLRADNFGEDGLAFVFLADYIESYGLDDFETSVKALEIVTRFISCEFAVRPFIIKYGNRMIDQMVVWSKHKNHKVRRFACEGSRPRLPWAMAIPALKKDPKPLIPLLENLKADPSEFVRRSVANNINDIAKDHPDIVIALAERWKGISRETDAIIKHGSRTLLKQGHTEILKHYGLVSEQIAVADLTILTPEVKIGDSLGFTFNLENQGETPQTVRLEYGIYYRKAKGHLARKVFKISEKTYLPGETIKIHRKQSFRIITTKVFYIGQHELSVIVNGEEKGKNTFEVLEG</sequence>
<reference evidence="1 2" key="1">
    <citation type="submission" date="2019-03" db="EMBL/GenBank/DDBJ databases">
        <title>Dyadobacter AR-3-6 sp. nov., isolated from arctic soil.</title>
        <authorList>
            <person name="Chaudhary D.K."/>
        </authorList>
    </citation>
    <scope>NUCLEOTIDE SEQUENCE [LARGE SCALE GENOMIC DNA]</scope>
    <source>
        <strain evidence="1 2">AR-3-6</strain>
    </source>
</reference>
<comment type="caution">
    <text evidence="1">The sequence shown here is derived from an EMBL/GenBank/DDBJ whole genome shotgun (WGS) entry which is preliminary data.</text>
</comment>
<proteinExistence type="predicted"/>
<dbReference type="AlphaFoldDB" id="A0A4R5DLW4"/>
<accession>A0A4R5DLW4</accession>
<dbReference type="Pfam" id="PF08713">
    <property type="entry name" value="DNA_alkylation"/>
    <property type="match status" value="1"/>
</dbReference>
<dbReference type="InterPro" id="IPR014825">
    <property type="entry name" value="DNA_alkylation"/>
</dbReference>
<evidence type="ECO:0000313" key="1">
    <source>
        <dbReference type="EMBL" id="TDE14437.1"/>
    </source>
</evidence>
<gene>
    <name evidence="1" type="ORF">E0F88_14645</name>
</gene>